<dbReference type="SMART" id="SM00960">
    <property type="entry name" value="Robl_LC7"/>
    <property type="match status" value="1"/>
</dbReference>
<evidence type="ECO:0000259" key="2">
    <source>
        <dbReference type="SMART" id="SM00960"/>
    </source>
</evidence>
<dbReference type="InterPro" id="IPR004942">
    <property type="entry name" value="Roadblock/LAMTOR2_dom"/>
</dbReference>
<dbReference type="EMBL" id="BAAATJ010000005">
    <property type="protein sequence ID" value="GAA2392926.1"/>
    <property type="molecule type" value="Genomic_DNA"/>
</dbReference>
<evidence type="ECO:0000256" key="1">
    <source>
        <dbReference type="SAM" id="MobiDB-lite"/>
    </source>
</evidence>
<dbReference type="Proteomes" id="UP001500058">
    <property type="component" value="Unassembled WGS sequence"/>
</dbReference>
<comment type="caution">
    <text evidence="3">The sequence shown here is derived from an EMBL/GenBank/DDBJ whole genome shotgun (WGS) entry which is preliminary data.</text>
</comment>
<gene>
    <name evidence="3" type="ORF">GCM10010420_17050</name>
</gene>
<reference evidence="4" key="1">
    <citation type="journal article" date="2019" name="Int. J. Syst. Evol. Microbiol.">
        <title>The Global Catalogue of Microorganisms (GCM) 10K type strain sequencing project: providing services to taxonomists for standard genome sequencing and annotation.</title>
        <authorList>
            <consortium name="The Broad Institute Genomics Platform"/>
            <consortium name="The Broad Institute Genome Sequencing Center for Infectious Disease"/>
            <person name="Wu L."/>
            <person name="Ma J."/>
        </authorList>
    </citation>
    <scope>NUCLEOTIDE SEQUENCE [LARGE SCALE GENOMIC DNA]</scope>
    <source>
        <strain evidence="4">JCM 6921</strain>
    </source>
</reference>
<keyword evidence="4" id="KW-1185">Reference proteome</keyword>
<name>A0ABP5V2T2_9ACTN</name>
<dbReference type="Gene3D" id="3.30.450.30">
    <property type="entry name" value="Dynein light chain 2a, cytoplasmic"/>
    <property type="match status" value="1"/>
</dbReference>
<feature type="domain" description="Roadblock/LAMTOR2" evidence="2">
    <location>
        <begin position="22"/>
        <end position="110"/>
    </location>
</feature>
<protein>
    <submittedName>
        <fullName evidence="3">Roadblock/LC7 domain-containing protein</fullName>
    </submittedName>
</protein>
<evidence type="ECO:0000313" key="3">
    <source>
        <dbReference type="EMBL" id="GAA2392926.1"/>
    </source>
</evidence>
<organism evidence="3 4">
    <name type="scientific">Streptomyces glaucosporus</name>
    <dbReference type="NCBI Taxonomy" id="284044"/>
    <lineage>
        <taxon>Bacteria</taxon>
        <taxon>Bacillati</taxon>
        <taxon>Actinomycetota</taxon>
        <taxon>Actinomycetes</taxon>
        <taxon>Kitasatosporales</taxon>
        <taxon>Streptomycetaceae</taxon>
        <taxon>Streptomyces</taxon>
    </lineage>
</organism>
<dbReference type="RefSeq" id="WP_344630262.1">
    <property type="nucleotide sequence ID" value="NZ_BAAATJ010000005.1"/>
</dbReference>
<feature type="region of interest" description="Disordered" evidence="1">
    <location>
        <begin position="132"/>
        <end position="165"/>
    </location>
</feature>
<dbReference type="SUPFAM" id="SSF103196">
    <property type="entry name" value="Roadblock/LC7 domain"/>
    <property type="match status" value="1"/>
</dbReference>
<dbReference type="Pfam" id="PF03259">
    <property type="entry name" value="Robl_LC7"/>
    <property type="match status" value="1"/>
</dbReference>
<sequence>MKRALKQLSGRRRQTAGDLGVLGELRLLRSRVPHLTGAVAIGSDGTLLAHDAPGTDAGTLATLTTSALVGALRLADGAGRGRFRELLVRGEEGYLAAYAAGPAAVLAVLAEPHANVGRIHLEARRAGTRIADLVEGAGERPEKTRAAPRPHQGAGTPRPRPPGKP</sequence>
<accession>A0ABP5V2T2</accession>
<proteinExistence type="predicted"/>
<evidence type="ECO:0000313" key="4">
    <source>
        <dbReference type="Proteomes" id="UP001500058"/>
    </source>
</evidence>